<dbReference type="EMBL" id="CP058532">
    <property type="protein sequence ID" value="QLG30183.1"/>
    <property type="molecule type" value="Genomic_DNA"/>
</dbReference>
<name>A0A7D5L343_9EURY</name>
<evidence type="ECO:0000313" key="3">
    <source>
        <dbReference type="Proteomes" id="UP000509750"/>
    </source>
</evidence>
<protein>
    <recommendedName>
        <fullName evidence="1">Cyanophage baseplate Pam3 plug gp18 domain-containing protein</fullName>
    </recommendedName>
</protein>
<geneLocation type="plasmid" evidence="2 3">
    <name>unnamed3</name>
</geneLocation>
<dbReference type="KEGG" id="halg:HUG10_21585"/>
<organism evidence="2 3">
    <name type="scientific">Halorarum halophilum</name>
    <dbReference type="NCBI Taxonomy" id="2743090"/>
    <lineage>
        <taxon>Archaea</taxon>
        <taxon>Methanobacteriati</taxon>
        <taxon>Methanobacteriota</taxon>
        <taxon>Stenosarchaea group</taxon>
        <taxon>Halobacteria</taxon>
        <taxon>Halobacteriales</taxon>
        <taxon>Haloferacaceae</taxon>
        <taxon>Halorarum</taxon>
    </lineage>
</organism>
<keyword evidence="2" id="KW-0614">Plasmid</keyword>
<sequence length="112" mass="12611">MAIEIVPIDEEHASTKQPIHLEVSGLDAWPTHRFRVTLDWNPVMERWIIEITHLNTDAVVHTGAATLYQPMSVDGYVDFMFLDPSNQAEKITPQNIGNNVVLGVFRGEEVDA</sequence>
<proteinExistence type="predicted"/>
<dbReference type="OrthoDB" id="350267at2157"/>
<gene>
    <name evidence="2" type="ORF">HUG10_21585</name>
</gene>
<reference evidence="2 3" key="1">
    <citation type="submission" date="2020-07" db="EMBL/GenBank/DDBJ databases">
        <title>Gai3-2, isolated from salt lake.</title>
        <authorList>
            <person name="Cui H."/>
            <person name="Shi X."/>
        </authorList>
    </citation>
    <scope>NUCLEOTIDE SEQUENCE [LARGE SCALE GENOMIC DNA]</scope>
    <source>
        <strain evidence="2 3">Gai3-2</strain>
        <plasmid evidence="2 3">unnamed3</plasmid>
    </source>
</reference>
<accession>A0A7D5L343</accession>
<dbReference type="Pfam" id="PF22479">
    <property type="entry name" value="Pam3_gp18"/>
    <property type="match status" value="1"/>
</dbReference>
<dbReference type="InterPro" id="IPR054252">
    <property type="entry name" value="Pam3_gp18"/>
</dbReference>
<keyword evidence="3" id="KW-1185">Reference proteome</keyword>
<evidence type="ECO:0000259" key="1">
    <source>
        <dbReference type="Pfam" id="PF22479"/>
    </source>
</evidence>
<dbReference type="GeneID" id="56031484"/>
<evidence type="ECO:0000313" key="2">
    <source>
        <dbReference type="EMBL" id="QLG30183.1"/>
    </source>
</evidence>
<feature type="domain" description="Cyanophage baseplate Pam3 plug gp18" evidence="1">
    <location>
        <begin position="32"/>
        <end position="102"/>
    </location>
</feature>
<dbReference type="AlphaFoldDB" id="A0A7D5L343"/>
<dbReference type="RefSeq" id="WP_179171757.1">
    <property type="nucleotide sequence ID" value="NZ_CP058532.1"/>
</dbReference>
<dbReference type="Proteomes" id="UP000509750">
    <property type="component" value="Plasmid unnamed3"/>
</dbReference>